<evidence type="ECO:0000256" key="1">
    <source>
        <dbReference type="ARBA" id="ARBA00022741"/>
    </source>
</evidence>
<gene>
    <name evidence="4" type="ORF">PGH07_00245</name>
</gene>
<dbReference type="PROSITE" id="PS00455">
    <property type="entry name" value="AMP_BINDING"/>
    <property type="match status" value="1"/>
</dbReference>
<dbReference type="EMBL" id="JAQIBD010000001">
    <property type="protein sequence ID" value="MDM5270601.1"/>
    <property type="molecule type" value="Genomic_DNA"/>
</dbReference>
<protein>
    <submittedName>
        <fullName evidence="4">AMP-binding protein</fullName>
    </submittedName>
</protein>
<dbReference type="PANTHER" id="PTHR43272">
    <property type="entry name" value="LONG-CHAIN-FATTY-ACID--COA LIGASE"/>
    <property type="match status" value="1"/>
</dbReference>
<evidence type="ECO:0000313" key="5">
    <source>
        <dbReference type="Proteomes" id="UP001169069"/>
    </source>
</evidence>
<dbReference type="Pfam" id="PF00501">
    <property type="entry name" value="AMP-binding"/>
    <property type="match status" value="1"/>
</dbReference>
<organism evidence="4 5">
    <name type="scientific">Sulfurovum zhangzhouensis</name>
    <dbReference type="NCBI Taxonomy" id="3019067"/>
    <lineage>
        <taxon>Bacteria</taxon>
        <taxon>Pseudomonadati</taxon>
        <taxon>Campylobacterota</taxon>
        <taxon>Epsilonproteobacteria</taxon>
        <taxon>Campylobacterales</taxon>
        <taxon>Sulfurovaceae</taxon>
        <taxon>Sulfurovum</taxon>
    </lineage>
</organism>
<dbReference type="PANTHER" id="PTHR43272:SF33">
    <property type="entry name" value="AMP-BINDING DOMAIN-CONTAINING PROTEIN-RELATED"/>
    <property type="match status" value="1"/>
</dbReference>
<dbReference type="InterPro" id="IPR042099">
    <property type="entry name" value="ANL_N_sf"/>
</dbReference>
<feature type="domain" description="AMP-dependent synthetase/ligase" evidence="3">
    <location>
        <begin position="22"/>
        <end position="409"/>
    </location>
</feature>
<sequence length="583" mass="66226">MLQDINTFSSLYDYLKKLPENETFLNHLEEGKWKTFSKSEFLETVRYLTLAFDARGWRDKKIAIAVSPSSYWLMVDYALMLCGAISVPLFTTISTKNLHYEIENAEVHTVFMQTDEQKNAIHLADVSITCIHFTPADRSCQSFEMLVTEGKTIDAVDRSKFDRLMSKVTPQTPLTIVYTSGTSGLPKGALLTHANLISQLLDTELKYPLYLESDKALSVLPLAHIFERMVMHFYLSQGISVYFVDNVKNIVTIMQDVQPTLMTVVPRLLEKVYFRMHQKALENSFFKRIIATAAFRHAKVKIPDGTSRLLDRIFDLLVHKKLRASFGGNFRMMISGGAPLTEELNCFFTNIGIPLYQGYGLTEASPVICANAPGFNKIGTCGKHYAHTEVKLTQENELLARGPGIMKGYINNIEASKEALDDEGWLHTGDLASIDQDGYITITGRKKDLAKTSTGEYISVNYIEQLLTAIGWFDYVMIIGNNRPFVVALLMIDQNMISDYAQKNGFKSIEEAASSKKFTNQIDDYIEKVNTNLNHWEKIRSYYLVTEQLKIENGDITPSMKIAREHLQQHFHKEIEQMYGGHI</sequence>
<evidence type="ECO:0000259" key="3">
    <source>
        <dbReference type="Pfam" id="PF00501"/>
    </source>
</evidence>
<keyword evidence="2" id="KW-0067">ATP-binding</keyword>
<evidence type="ECO:0000313" key="4">
    <source>
        <dbReference type="EMBL" id="MDM5270601.1"/>
    </source>
</evidence>
<dbReference type="SUPFAM" id="SSF56801">
    <property type="entry name" value="Acetyl-CoA synthetase-like"/>
    <property type="match status" value="1"/>
</dbReference>
<keyword evidence="5" id="KW-1185">Reference proteome</keyword>
<dbReference type="InterPro" id="IPR020845">
    <property type="entry name" value="AMP-binding_CS"/>
</dbReference>
<proteinExistence type="predicted"/>
<dbReference type="RefSeq" id="WP_289411879.1">
    <property type="nucleotide sequence ID" value="NZ_JAQIBD010000001.1"/>
</dbReference>
<name>A0ABT7QV54_9BACT</name>
<dbReference type="Gene3D" id="3.40.50.12780">
    <property type="entry name" value="N-terminal domain of ligase-like"/>
    <property type="match status" value="1"/>
</dbReference>
<accession>A0ABT7QV54</accession>
<dbReference type="CDD" id="cd05907">
    <property type="entry name" value="VL_LC_FACS_like"/>
    <property type="match status" value="1"/>
</dbReference>
<reference evidence="4" key="1">
    <citation type="submission" date="2023-01" db="EMBL/GenBank/DDBJ databases">
        <title>Sulfurovum sp. zt1-1 genome assembly.</title>
        <authorList>
            <person name="Wang J."/>
        </authorList>
    </citation>
    <scope>NUCLEOTIDE SEQUENCE</scope>
    <source>
        <strain evidence="4">Zt1-1</strain>
    </source>
</reference>
<evidence type="ECO:0000256" key="2">
    <source>
        <dbReference type="ARBA" id="ARBA00022840"/>
    </source>
</evidence>
<comment type="caution">
    <text evidence="4">The sequence shown here is derived from an EMBL/GenBank/DDBJ whole genome shotgun (WGS) entry which is preliminary data.</text>
</comment>
<keyword evidence="1" id="KW-0547">Nucleotide-binding</keyword>
<dbReference type="InterPro" id="IPR000873">
    <property type="entry name" value="AMP-dep_synth/lig_dom"/>
</dbReference>
<dbReference type="Proteomes" id="UP001169069">
    <property type="component" value="Unassembled WGS sequence"/>
</dbReference>
<dbReference type="Pfam" id="PF23562">
    <property type="entry name" value="AMP-binding_C_3"/>
    <property type="match status" value="1"/>
</dbReference>